<sequence>MVQASLADAVEDIDIPKTRIVLAEIVKWFHSGIVLFTAIGWILPWSESWILLLILVPLMKFHWITNNGICALTTLEHKLRGNPGAGTTDQVGFVFRFVHFLLGKYTPSQEKVNSFMEFCMYIGWLIAAYRLFSL</sequence>
<organism evidence="2">
    <name type="scientific">uncultured marine group II/III euryarchaeote KM3_87_G01</name>
    <dbReference type="NCBI Taxonomy" id="1456533"/>
    <lineage>
        <taxon>Archaea</taxon>
        <taxon>Methanobacteriati</taxon>
        <taxon>Methanobacteriota</taxon>
        <taxon>environmental samples</taxon>
    </lineage>
</organism>
<name>A0A075HTR1_9EURY</name>
<dbReference type="AlphaFoldDB" id="A0A075HTR1"/>
<dbReference type="InterPro" id="IPR021218">
    <property type="entry name" value="DUF2784"/>
</dbReference>
<keyword evidence="1" id="KW-0812">Transmembrane</keyword>
<proteinExistence type="predicted"/>
<evidence type="ECO:0000256" key="1">
    <source>
        <dbReference type="SAM" id="Phobius"/>
    </source>
</evidence>
<keyword evidence="1" id="KW-1133">Transmembrane helix</keyword>
<accession>A0A075HTR1</accession>
<feature type="transmembrane region" description="Helical" evidence="1">
    <location>
        <begin position="25"/>
        <end position="43"/>
    </location>
</feature>
<evidence type="ECO:0008006" key="3">
    <source>
        <dbReference type="Google" id="ProtNLM"/>
    </source>
</evidence>
<keyword evidence="1" id="KW-0472">Membrane</keyword>
<protein>
    <recommendedName>
        <fullName evidence="3">DUF2784 domain-containing protein</fullName>
    </recommendedName>
</protein>
<reference evidence="2" key="1">
    <citation type="journal article" date="2014" name="Genome Biol. Evol.">
        <title>Pangenome evidence for extensive interdomain horizontal transfer affecting lineage core and shell genes in uncultured planktonic thaumarchaeota and euryarchaeota.</title>
        <authorList>
            <person name="Deschamps P."/>
            <person name="Zivanovic Y."/>
            <person name="Moreira D."/>
            <person name="Rodriguez-Valera F."/>
            <person name="Lopez-Garcia P."/>
        </authorList>
    </citation>
    <scope>NUCLEOTIDE SEQUENCE</scope>
</reference>
<dbReference type="EMBL" id="KF901147">
    <property type="protein sequence ID" value="AIF19776.1"/>
    <property type="molecule type" value="Genomic_DNA"/>
</dbReference>
<dbReference type="Pfam" id="PF10861">
    <property type="entry name" value="DUF2784"/>
    <property type="match status" value="1"/>
</dbReference>
<evidence type="ECO:0000313" key="2">
    <source>
        <dbReference type="EMBL" id="AIF19776.1"/>
    </source>
</evidence>
<feature type="transmembrane region" description="Helical" evidence="1">
    <location>
        <begin position="49"/>
        <end position="72"/>
    </location>
</feature>